<dbReference type="InterPro" id="IPR000515">
    <property type="entry name" value="MetI-like"/>
</dbReference>
<gene>
    <name evidence="9" type="ORF">BDK89_1368</name>
</gene>
<evidence type="ECO:0000256" key="7">
    <source>
        <dbReference type="RuleBase" id="RU363032"/>
    </source>
</evidence>
<dbReference type="GO" id="GO:0055085">
    <property type="term" value="P:transmembrane transport"/>
    <property type="evidence" value="ECO:0007669"/>
    <property type="project" value="InterPro"/>
</dbReference>
<protein>
    <submittedName>
        <fullName evidence="9">NitT/TauT family transport system permease protein</fullName>
    </submittedName>
</protein>
<evidence type="ECO:0000256" key="2">
    <source>
        <dbReference type="ARBA" id="ARBA00022448"/>
    </source>
</evidence>
<dbReference type="SUPFAM" id="SSF161098">
    <property type="entry name" value="MetI-like"/>
    <property type="match status" value="1"/>
</dbReference>
<comment type="similarity">
    <text evidence="7">Belongs to the binding-protein-dependent transport system permease family.</text>
</comment>
<comment type="caution">
    <text evidence="9">The sequence shown here is derived from an EMBL/GenBank/DDBJ whole genome shotgun (WGS) entry which is preliminary data.</text>
</comment>
<dbReference type="InterPro" id="IPR035906">
    <property type="entry name" value="MetI-like_sf"/>
</dbReference>
<proteinExistence type="inferred from homology"/>
<feature type="transmembrane region" description="Helical" evidence="7">
    <location>
        <begin position="122"/>
        <end position="140"/>
    </location>
</feature>
<evidence type="ECO:0000256" key="1">
    <source>
        <dbReference type="ARBA" id="ARBA00004651"/>
    </source>
</evidence>
<feature type="transmembrane region" description="Helical" evidence="7">
    <location>
        <begin position="9"/>
        <end position="30"/>
    </location>
</feature>
<evidence type="ECO:0000313" key="10">
    <source>
        <dbReference type="Proteomes" id="UP000294558"/>
    </source>
</evidence>
<keyword evidence="3" id="KW-1003">Cell membrane</keyword>
<keyword evidence="2 7" id="KW-0813">Transport</keyword>
<keyword evidence="4 7" id="KW-0812">Transmembrane</keyword>
<evidence type="ECO:0000256" key="4">
    <source>
        <dbReference type="ARBA" id="ARBA00022692"/>
    </source>
</evidence>
<dbReference type="PANTHER" id="PTHR30151:SF0">
    <property type="entry name" value="ABC TRANSPORTER PERMEASE PROTEIN MJ0413-RELATED"/>
    <property type="match status" value="1"/>
</dbReference>
<sequence>MSERRSNTALWTVIGTVVLIGFWETIVRLLDVRPMVLLAPSRIVSTFVDDPGPYLQDAWITGRHLVYGLAISLAISLLIGAALAAIRPLEHASQPMLVLIMVTPWVAYITSVVLIVGSGQRAVVFLVAFVTIPAFVYATVGGMRSADPAARELFASIDASKWEVLWRLRLPSALPSLFTAMRFNIGLGLGAAYFAEGAALRLDGLGDTGRRAASFSDGEGLWTTILCTAVLGLLAQVIVAVVERSTLRWHQSQR</sequence>
<dbReference type="AlphaFoldDB" id="A0A4R7HYD8"/>
<dbReference type="EMBL" id="SOAU01000001">
    <property type="protein sequence ID" value="TDT15790.1"/>
    <property type="molecule type" value="Genomic_DNA"/>
</dbReference>
<organism evidence="9 10">
    <name type="scientific">Ilumatobacter fluminis</name>
    <dbReference type="NCBI Taxonomy" id="467091"/>
    <lineage>
        <taxon>Bacteria</taxon>
        <taxon>Bacillati</taxon>
        <taxon>Actinomycetota</taxon>
        <taxon>Acidimicrobiia</taxon>
        <taxon>Acidimicrobiales</taxon>
        <taxon>Ilumatobacteraceae</taxon>
        <taxon>Ilumatobacter</taxon>
    </lineage>
</organism>
<dbReference type="GO" id="GO:0005886">
    <property type="term" value="C:plasma membrane"/>
    <property type="evidence" value="ECO:0007669"/>
    <property type="project" value="UniProtKB-SubCell"/>
</dbReference>
<dbReference type="Pfam" id="PF00528">
    <property type="entry name" value="BPD_transp_1"/>
    <property type="match status" value="1"/>
</dbReference>
<comment type="subcellular location">
    <subcellularLocation>
        <location evidence="1 7">Cell membrane</location>
        <topology evidence="1 7">Multi-pass membrane protein</topology>
    </subcellularLocation>
</comment>
<dbReference type="OrthoDB" id="7274389at2"/>
<dbReference type="PANTHER" id="PTHR30151">
    <property type="entry name" value="ALKANE SULFONATE ABC TRANSPORTER-RELATED, MEMBRANE SUBUNIT"/>
    <property type="match status" value="1"/>
</dbReference>
<reference evidence="9 10" key="1">
    <citation type="submission" date="2019-03" db="EMBL/GenBank/DDBJ databases">
        <title>Sequencing the genomes of 1000 actinobacteria strains.</title>
        <authorList>
            <person name="Klenk H.-P."/>
        </authorList>
    </citation>
    <scope>NUCLEOTIDE SEQUENCE [LARGE SCALE GENOMIC DNA]</scope>
    <source>
        <strain evidence="9 10">DSM 18936</strain>
    </source>
</reference>
<dbReference type="Proteomes" id="UP000294558">
    <property type="component" value="Unassembled WGS sequence"/>
</dbReference>
<name>A0A4R7HYD8_9ACTN</name>
<evidence type="ECO:0000259" key="8">
    <source>
        <dbReference type="PROSITE" id="PS50928"/>
    </source>
</evidence>
<dbReference type="RefSeq" id="WP_133868215.1">
    <property type="nucleotide sequence ID" value="NZ_SOAU01000001.1"/>
</dbReference>
<accession>A0A4R7HYD8</accession>
<feature type="transmembrane region" description="Helical" evidence="7">
    <location>
        <begin position="97"/>
        <end position="116"/>
    </location>
</feature>
<feature type="domain" description="ABC transmembrane type-1" evidence="8">
    <location>
        <begin position="62"/>
        <end position="243"/>
    </location>
</feature>
<dbReference type="CDD" id="cd06261">
    <property type="entry name" value="TM_PBP2"/>
    <property type="match status" value="1"/>
</dbReference>
<feature type="transmembrane region" description="Helical" evidence="7">
    <location>
        <begin position="65"/>
        <end position="85"/>
    </location>
</feature>
<evidence type="ECO:0000256" key="3">
    <source>
        <dbReference type="ARBA" id="ARBA00022475"/>
    </source>
</evidence>
<keyword evidence="5 7" id="KW-1133">Transmembrane helix</keyword>
<evidence type="ECO:0000256" key="5">
    <source>
        <dbReference type="ARBA" id="ARBA00022989"/>
    </source>
</evidence>
<feature type="transmembrane region" description="Helical" evidence="7">
    <location>
        <begin position="220"/>
        <end position="242"/>
    </location>
</feature>
<evidence type="ECO:0000256" key="6">
    <source>
        <dbReference type="ARBA" id="ARBA00023136"/>
    </source>
</evidence>
<keyword evidence="6 7" id="KW-0472">Membrane</keyword>
<keyword evidence="10" id="KW-1185">Reference proteome</keyword>
<dbReference type="Gene3D" id="1.10.3720.10">
    <property type="entry name" value="MetI-like"/>
    <property type="match status" value="1"/>
</dbReference>
<dbReference type="PROSITE" id="PS50928">
    <property type="entry name" value="ABC_TM1"/>
    <property type="match status" value="1"/>
</dbReference>
<evidence type="ECO:0000313" key="9">
    <source>
        <dbReference type="EMBL" id="TDT15790.1"/>
    </source>
</evidence>